<comment type="caution">
    <text evidence="1">The sequence shown here is derived from an EMBL/GenBank/DDBJ whole genome shotgun (WGS) entry which is preliminary data.</text>
</comment>
<protein>
    <submittedName>
        <fullName evidence="1">Uncharacterized protein</fullName>
    </submittedName>
</protein>
<gene>
    <name evidence="1" type="ORF">LA374_18225</name>
</gene>
<dbReference type="Proteomes" id="UP000774958">
    <property type="component" value="Unassembled WGS sequence"/>
</dbReference>
<dbReference type="RefSeq" id="WP_224163609.1">
    <property type="nucleotide sequence ID" value="NZ_JAIRBT010000034.1"/>
</dbReference>
<accession>A0ABS7VFF7</accession>
<dbReference type="EMBL" id="JAIRBT010000034">
    <property type="protein sequence ID" value="MBZ6068127.1"/>
    <property type="molecule type" value="Genomic_DNA"/>
</dbReference>
<reference evidence="1 2" key="1">
    <citation type="submission" date="2021-09" db="EMBL/GenBank/DDBJ databases">
        <title>Aeromonas schubertii isolated from Asian sea bass.</title>
        <authorList>
            <person name="Pinpimai K."/>
        </authorList>
    </citation>
    <scope>NUCLEOTIDE SEQUENCE [LARGE SCALE GENOMIC DNA]</scope>
    <source>
        <strain evidence="1 2">CHULA2021a</strain>
    </source>
</reference>
<proteinExistence type="predicted"/>
<name>A0ABS7VFF7_9GAMM</name>
<keyword evidence="2" id="KW-1185">Reference proteome</keyword>
<evidence type="ECO:0000313" key="2">
    <source>
        <dbReference type="Proteomes" id="UP000774958"/>
    </source>
</evidence>
<sequence length="320" mass="36702">MLNEAMIPLEYCTPSRAARLLGCEVEDIFHFYEIGAIKIYLKLDEDGEWPYGGEGFICNDILIDEPVNGSVCYQGEFGTVDSERVTFENGSLFKYGRDVVFCLDDCAEDEDDESYEPGCHLWARLERFDNVEINLNSTEKERAKLIRKVRDYDFVSFRVWLSGFHEVLIPYSFLRKGFQHGFNNLEETLRVSIVINTHGKTIQIYSAEIKDVHTLFRVYTKDLREIKACINSGLPIGVKESPSKKDLIYSRDAKLESGRVTSKQCRFIVDMLKSYGFGDEDFKGSISELRMKISNRIPSVGDPDIDDKTIADWLKRAGVR</sequence>
<organism evidence="1 2">
    <name type="scientific">Aeromonas schubertii</name>
    <dbReference type="NCBI Taxonomy" id="652"/>
    <lineage>
        <taxon>Bacteria</taxon>
        <taxon>Pseudomonadati</taxon>
        <taxon>Pseudomonadota</taxon>
        <taxon>Gammaproteobacteria</taxon>
        <taxon>Aeromonadales</taxon>
        <taxon>Aeromonadaceae</taxon>
        <taxon>Aeromonas</taxon>
    </lineage>
</organism>
<evidence type="ECO:0000313" key="1">
    <source>
        <dbReference type="EMBL" id="MBZ6068127.1"/>
    </source>
</evidence>